<name>A0A7X1NB94_9BURK</name>
<keyword evidence="5" id="KW-1185">Reference proteome</keyword>
<proteinExistence type="inferred from homology"/>
<gene>
    <name evidence="4" type="ORF">GCT13_17805</name>
</gene>
<dbReference type="GO" id="GO:0008783">
    <property type="term" value="F:agmatinase activity"/>
    <property type="evidence" value="ECO:0007669"/>
    <property type="project" value="TreeGrafter"/>
</dbReference>
<evidence type="ECO:0000256" key="1">
    <source>
        <dbReference type="ARBA" id="ARBA00022723"/>
    </source>
</evidence>
<dbReference type="GO" id="GO:0046872">
    <property type="term" value="F:metal ion binding"/>
    <property type="evidence" value="ECO:0007669"/>
    <property type="project" value="UniProtKB-KW"/>
</dbReference>
<dbReference type="SUPFAM" id="SSF52768">
    <property type="entry name" value="Arginase/deacetylase"/>
    <property type="match status" value="1"/>
</dbReference>
<dbReference type="PANTHER" id="PTHR11358:SF26">
    <property type="entry name" value="GUANIDINO ACID HYDROLASE, MITOCHONDRIAL"/>
    <property type="match status" value="1"/>
</dbReference>
<dbReference type="PANTHER" id="PTHR11358">
    <property type="entry name" value="ARGINASE/AGMATINASE"/>
    <property type="match status" value="1"/>
</dbReference>
<dbReference type="Gene3D" id="3.40.800.10">
    <property type="entry name" value="Ureohydrolase domain"/>
    <property type="match status" value="1"/>
</dbReference>
<dbReference type="GO" id="GO:0033389">
    <property type="term" value="P:putrescine biosynthetic process from arginine, via agmatine"/>
    <property type="evidence" value="ECO:0007669"/>
    <property type="project" value="TreeGrafter"/>
</dbReference>
<protein>
    <recommendedName>
        <fullName evidence="6">Agmatinase</fullName>
    </recommendedName>
</protein>
<evidence type="ECO:0008006" key="6">
    <source>
        <dbReference type="Google" id="ProtNLM"/>
    </source>
</evidence>
<comment type="caution">
    <text evidence="4">The sequence shown here is derived from an EMBL/GenBank/DDBJ whole genome shotgun (WGS) entry which is preliminary data.</text>
</comment>
<keyword evidence="1" id="KW-0479">Metal-binding</keyword>
<evidence type="ECO:0000256" key="3">
    <source>
        <dbReference type="PROSITE-ProRule" id="PRU00742"/>
    </source>
</evidence>
<dbReference type="InterPro" id="IPR006035">
    <property type="entry name" value="Ureohydrolase"/>
</dbReference>
<evidence type="ECO:0000313" key="5">
    <source>
        <dbReference type="Proteomes" id="UP000484381"/>
    </source>
</evidence>
<keyword evidence="2" id="KW-0378">Hydrolase</keyword>
<evidence type="ECO:0000256" key="2">
    <source>
        <dbReference type="ARBA" id="ARBA00022801"/>
    </source>
</evidence>
<accession>A0A7X1NB94</accession>
<organism evidence="4 5">
    <name type="scientific">Paraburkholderia franconis</name>
    <dbReference type="NCBI Taxonomy" id="2654983"/>
    <lineage>
        <taxon>Bacteria</taxon>
        <taxon>Pseudomonadati</taxon>
        <taxon>Pseudomonadota</taxon>
        <taxon>Betaproteobacteria</taxon>
        <taxon>Burkholderiales</taxon>
        <taxon>Burkholderiaceae</taxon>
        <taxon>Paraburkholderia</taxon>
    </lineage>
</organism>
<evidence type="ECO:0000313" key="4">
    <source>
        <dbReference type="EMBL" id="MPW18715.1"/>
    </source>
</evidence>
<dbReference type="PROSITE" id="PS51409">
    <property type="entry name" value="ARGINASE_2"/>
    <property type="match status" value="1"/>
</dbReference>
<reference evidence="4 5" key="1">
    <citation type="submission" date="2019-10" db="EMBL/GenBank/DDBJ databases">
        <title>Paraburkholderia sp. isolated from nodules of Mimosa pudica from Brazilian Atlantic Forest soils.</title>
        <authorList>
            <person name="Paulitsch F."/>
            <person name="Hungria M."/>
            <person name="Dall'Agnol R."/>
        </authorList>
    </citation>
    <scope>NUCLEOTIDE SEQUENCE [LARGE SCALE GENOMIC DNA]</scope>
    <source>
        <strain evidence="4 5">CNPSo 3157</strain>
    </source>
</reference>
<dbReference type="Pfam" id="PF00491">
    <property type="entry name" value="Arginase"/>
    <property type="match status" value="1"/>
</dbReference>
<dbReference type="AlphaFoldDB" id="A0A7X1NB94"/>
<dbReference type="Proteomes" id="UP000484381">
    <property type="component" value="Unassembled WGS sequence"/>
</dbReference>
<dbReference type="EMBL" id="WHNP01000015">
    <property type="protein sequence ID" value="MPW18715.1"/>
    <property type="molecule type" value="Genomic_DNA"/>
</dbReference>
<dbReference type="InterPro" id="IPR023696">
    <property type="entry name" value="Ureohydrolase_dom_sf"/>
</dbReference>
<comment type="similarity">
    <text evidence="3">Belongs to the arginase family.</text>
</comment>
<sequence>MGESVIKAVLKCGHTPVVAGEIHTISEATIRAFSEHHDKNIDVVRFDGHPDLMDNYKGDRHYCGCPMRPLIESGHIDPKKVAFLGLRGFANAAGGIKYRPGSGRAFLYNGGVL</sequence>